<dbReference type="GO" id="GO:0003677">
    <property type="term" value="F:DNA binding"/>
    <property type="evidence" value="ECO:0007669"/>
    <property type="project" value="InterPro"/>
</dbReference>
<evidence type="ECO:0000259" key="1">
    <source>
        <dbReference type="PROSITE" id="PS50943"/>
    </source>
</evidence>
<reference evidence="3" key="1">
    <citation type="submission" date="2016-11" db="EMBL/GenBank/DDBJ databases">
        <authorList>
            <person name="Varghese N."/>
            <person name="Submissions S."/>
        </authorList>
    </citation>
    <scope>NUCLEOTIDE SEQUENCE [LARGE SCALE GENOMIC DNA]</scope>
    <source>
        <strain evidence="3">DSM 15449</strain>
    </source>
</reference>
<dbReference type="InterPro" id="IPR010982">
    <property type="entry name" value="Lambda_DNA-bd_dom_sf"/>
</dbReference>
<dbReference type="CDD" id="cd00093">
    <property type="entry name" value="HTH_XRE"/>
    <property type="match status" value="1"/>
</dbReference>
<dbReference type="AlphaFoldDB" id="A0A1M5WFA8"/>
<accession>A0A1M5WFA8</accession>
<keyword evidence="3" id="KW-1185">Reference proteome</keyword>
<organism evidence="2 3">
    <name type="scientific">Desulfosporosinus lacus DSM 15449</name>
    <dbReference type="NCBI Taxonomy" id="1121420"/>
    <lineage>
        <taxon>Bacteria</taxon>
        <taxon>Bacillati</taxon>
        <taxon>Bacillota</taxon>
        <taxon>Clostridia</taxon>
        <taxon>Eubacteriales</taxon>
        <taxon>Desulfitobacteriaceae</taxon>
        <taxon>Desulfosporosinus</taxon>
    </lineage>
</organism>
<gene>
    <name evidence="2" type="ORF">SAMN02746098_01583</name>
</gene>
<dbReference type="Proteomes" id="UP000183954">
    <property type="component" value="Unassembled WGS sequence"/>
</dbReference>
<evidence type="ECO:0000313" key="2">
    <source>
        <dbReference type="EMBL" id="SHH85923.1"/>
    </source>
</evidence>
<dbReference type="InterPro" id="IPR001387">
    <property type="entry name" value="Cro/C1-type_HTH"/>
</dbReference>
<dbReference type="SMART" id="SM00530">
    <property type="entry name" value="HTH_XRE"/>
    <property type="match status" value="1"/>
</dbReference>
<evidence type="ECO:0000313" key="3">
    <source>
        <dbReference type="Proteomes" id="UP000183954"/>
    </source>
</evidence>
<dbReference type="PROSITE" id="PS50943">
    <property type="entry name" value="HTH_CROC1"/>
    <property type="match status" value="1"/>
</dbReference>
<sequence>MKKSVIRSFKKWATITKLRVIYANQLKRQNNLSINTLEGNIDYGKVVNSRYLIGQGIEPTEENLQKMKMEINEQIVEWNMEHPPVPKQEIEKYTLTTAATEKFRITLRAARVNRGLTLKNVAALTGKSAKTIGRYEIDSSNIYLNLTLQLANLYRVPLDMLYIGPEINLFNLDEKEMSA</sequence>
<dbReference type="SUPFAM" id="SSF47413">
    <property type="entry name" value="lambda repressor-like DNA-binding domains"/>
    <property type="match status" value="1"/>
</dbReference>
<feature type="domain" description="HTH cro/C1-type" evidence="1">
    <location>
        <begin position="107"/>
        <end position="161"/>
    </location>
</feature>
<proteinExistence type="predicted"/>
<dbReference type="STRING" id="1121420.SAMN02746098_01583"/>
<protein>
    <submittedName>
        <fullName evidence="2">Helix-turn-helix domain-containing protein</fullName>
    </submittedName>
</protein>
<dbReference type="Gene3D" id="1.10.260.40">
    <property type="entry name" value="lambda repressor-like DNA-binding domains"/>
    <property type="match status" value="1"/>
</dbReference>
<dbReference type="RefSeq" id="WP_200797886.1">
    <property type="nucleotide sequence ID" value="NZ_FQXJ01000005.1"/>
</dbReference>
<dbReference type="EMBL" id="FQXJ01000005">
    <property type="protein sequence ID" value="SHH85923.1"/>
    <property type="molecule type" value="Genomic_DNA"/>
</dbReference>
<name>A0A1M5WFA8_9FIRM</name>
<dbReference type="Pfam" id="PF01381">
    <property type="entry name" value="HTH_3"/>
    <property type="match status" value="1"/>
</dbReference>